<protein>
    <submittedName>
        <fullName evidence="1">Uncharacterized protein</fullName>
    </submittedName>
</protein>
<name>A0ABV8PYD3_9BACT</name>
<keyword evidence="2" id="KW-1185">Reference proteome</keyword>
<organism evidence="1 2">
    <name type="scientific">Parasediminibacterium paludis</name>
    <dbReference type="NCBI Taxonomy" id="908966"/>
    <lineage>
        <taxon>Bacteria</taxon>
        <taxon>Pseudomonadati</taxon>
        <taxon>Bacteroidota</taxon>
        <taxon>Chitinophagia</taxon>
        <taxon>Chitinophagales</taxon>
        <taxon>Chitinophagaceae</taxon>
        <taxon>Parasediminibacterium</taxon>
    </lineage>
</organism>
<sequence>MIYYGKIANEILNENLGNRKFNTCKGYFLDKKVWIAFDNTTGNCWVEEFKTEELAICWLENFYEMSEIEDFIILKIQKDLFFLPDNGFLKIQFLSNKITSKLYQVSTFGIEAKSTSI</sequence>
<proteinExistence type="predicted"/>
<evidence type="ECO:0000313" key="1">
    <source>
        <dbReference type="EMBL" id="MFC4231805.1"/>
    </source>
</evidence>
<evidence type="ECO:0000313" key="2">
    <source>
        <dbReference type="Proteomes" id="UP001595906"/>
    </source>
</evidence>
<dbReference type="Proteomes" id="UP001595906">
    <property type="component" value="Unassembled WGS sequence"/>
</dbReference>
<dbReference type="EMBL" id="JBHSDC010000012">
    <property type="protein sequence ID" value="MFC4231805.1"/>
    <property type="molecule type" value="Genomic_DNA"/>
</dbReference>
<accession>A0ABV8PYD3</accession>
<comment type="caution">
    <text evidence="1">The sequence shown here is derived from an EMBL/GenBank/DDBJ whole genome shotgun (WGS) entry which is preliminary data.</text>
</comment>
<reference evidence="2" key="1">
    <citation type="journal article" date="2019" name="Int. J. Syst. Evol. Microbiol.">
        <title>The Global Catalogue of Microorganisms (GCM) 10K type strain sequencing project: providing services to taxonomists for standard genome sequencing and annotation.</title>
        <authorList>
            <consortium name="The Broad Institute Genomics Platform"/>
            <consortium name="The Broad Institute Genome Sequencing Center for Infectious Disease"/>
            <person name="Wu L."/>
            <person name="Ma J."/>
        </authorList>
    </citation>
    <scope>NUCLEOTIDE SEQUENCE [LARGE SCALE GENOMIC DNA]</scope>
    <source>
        <strain evidence="2">CECT 8010</strain>
    </source>
</reference>
<dbReference type="RefSeq" id="WP_379013401.1">
    <property type="nucleotide sequence ID" value="NZ_JBHSDC010000012.1"/>
</dbReference>
<gene>
    <name evidence="1" type="ORF">ACFOW1_07880</name>
</gene>